<evidence type="ECO:0000256" key="5">
    <source>
        <dbReference type="ARBA" id="ARBA00022363"/>
    </source>
</evidence>
<dbReference type="PANTHER" id="PTHR30538">
    <property type="entry name" value="LYSINE 2,3-AMINOMUTASE-RELATED"/>
    <property type="match status" value="1"/>
</dbReference>
<proteinExistence type="inferred from homology"/>
<evidence type="ECO:0000256" key="15">
    <source>
        <dbReference type="PIRSR" id="PIRSR603739-50"/>
    </source>
</evidence>
<feature type="modified residue" description="N6-(pyridoxal phosphate)lysine" evidence="15">
    <location>
        <position position="333"/>
    </location>
</feature>
<dbReference type="CDD" id="cd01335">
    <property type="entry name" value="Radical_SAM"/>
    <property type="match status" value="1"/>
</dbReference>
<dbReference type="Gene3D" id="3.20.20.70">
    <property type="entry name" value="Aldolase class I"/>
    <property type="match status" value="1"/>
</dbReference>
<accession>A0A7Z0UYQ5</accession>
<evidence type="ECO:0000256" key="3">
    <source>
        <dbReference type="ARBA" id="ARBA00001966"/>
    </source>
</evidence>
<feature type="binding site" evidence="14">
    <location>
        <position position="125"/>
    </location>
    <ligand>
        <name>[4Fe-4S] cluster</name>
        <dbReference type="ChEBI" id="CHEBI:49883"/>
        <note>4Fe-4S-S-AdoMet</note>
    </ligand>
</feature>
<dbReference type="SUPFAM" id="SSF102114">
    <property type="entry name" value="Radical SAM enzymes"/>
    <property type="match status" value="1"/>
</dbReference>
<organism evidence="17 18">
    <name type="scientific">Moraxella catarrhalis</name>
    <name type="common">Branhamella catarrhalis</name>
    <dbReference type="NCBI Taxonomy" id="480"/>
    <lineage>
        <taxon>Bacteria</taxon>
        <taxon>Pseudomonadati</taxon>
        <taxon>Pseudomonadota</taxon>
        <taxon>Gammaproteobacteria</taxon>
        <taxon>Moraxellales</taxon>
        <taxon>Moraxellaceae</taxon>
        <taxon>Moraxella</taxon>
    </lineage>
</organism>
<evidence type="ECO:0000256" key="9">
    <source>
        <dbReference type="ARBA" id="ARBA00022898"/>
    </source>
</evidence>
<dbReference type="EMBL" id="LXHE01000009">
    <property type="protein sequence ID" value="OAV00923.1"/>
    <property type="molecule type" value="Genomic_DNA"/>
</dbReference>
<name>A0A7Z0UYQ5_MORCA</name>
<evidence type="ECO:0000256" key="11">
    <source>
        <dbReference type="ARBA" id="ARBA00023014"/>
    </source>
</evidence>
<evidence type="ECO:0000256" key="1">
    <source>
        <dbReference type="ARBA" id="ARBA00001352"/>
    </source>
</evidence>
<dbReference type="InterPro" id="IPR013785">
    <property type="entry name" value="Aldolase_TIM"/>
</dbReference>
<dbReference type="SFLD" id="SFLDF00314">
    <property type="entry name" value="L-lysine_2_3-aminomutase_(yjeK"/>
    <property type="match status" value="1"/>
</dbReference>
<keyword evidence="9 15" id="KW-0663">Pyridoxal phosphate</keyword>
<keyword evidence="12" id="KW-0413">Isomerase</keyword>
<dbReference type="Proteomes" id="UP000078446">
    <property type="component" value="Unassembled WGS sequence"/>
</dbReference>
<dbReference type="GO" id="GO:0016853">
    <property type="term" value="F:isomerase activity"/>
    <property type="evidence" value="ECO:0007669"/>
    <property type="project" value="UniProtKB-KW"/>
</dbReference>
<dbReference type="PIRSF" id="PIRSF004911">
    <property type="entry name" value="DUF160"/>
    <property type="match status" value="1"/>
</dbReference>
<dbReference type="InterPro" id="IPR022462">
    <property type="entry name" value="EpmB"/>
</dbReference>
<dbReference type="RefSeq" id="WP_064618567.1">
    <property type="nucleotide sequence ID" value="NZ_LXHE01000009.1"/>
</dbReference>
<evidence type="ECO:0000256" key="8">
    <source>
        <dbReference type="ARBA" id="ARBA00022723"/>
    </source>
</evidence>
<evidence type="ECO:0000256" key="10">
    <source>
        <dbReference type="ARBA" id="ARBA00023004"/>
    </source>
</evidence>
<evidence type="ECO:0000256" key="2">
    <source>
        <dbReference type="ARBA" id="ARBA00001933"/>
    </source>
</evidence>
<evidence type="ECO:0000256" key="12">
    <source>
        <dbReference type="ARBA" id="ARBA00023235"/>
    </source>
</evidence>
<feature type="binding site" evidence="14">
    <location>
        <position position="128"/>
    </location>
    <ligand>
        <name>[4Fe-4S] cluster</name>
        <dbReference type="ChEBI" id="CHEBI:49883"/>
        <note>4Fe-4S-S-AdoMet</note>
    </ligand>
</feature>
<keyword evidence="11 14" id="KW-0411">Iron-sulfur</keyword>
<evidence type="ECO:0000313" key="18">
    <source>
        <dbReference type="Proteomes" id="UP000078446"/>
    </source>
</evidence>
<dbReference type="PANTHER" id="PTHR30538:SF1">
    <property type="entry name" value="L-LYSINE 2,3-AMINOMUTASE"/>
    <property type="match status" value="1"/>
</dbReference>
<comment type="similarity">
    <text evidence="4">Belongs to the radical SAM superfamily. KamA family.</text>
</comment>
<feature type="binding site" evidence="14">
    <location>
        <position position="121"/>
    </location>
    <ligand>
        <name>[4Fe-4S] cluster</name>
        <dbReference type="ChEBI" id="CHEBI:49883"/>
        <note>4Fe-4S-S-AdoMet</note>
    </ligand>
</feature>
<evidence type="ECO:0000259" key="16">
    <source>
        <dbReference type="PROSITE" id="PS51918"/>
    </source>
</evidence>
<comment type="caution">
    <text evidence="17">The sequence shown here is derived from an EMBL/GenBank/DDBJ whole genome shotgun (WGS) entry which is preliminary data.</text>
</comment>
<dbReference type="SFLD" id="SFLDG01070">
    <property type="entry name" value="PLP-dependent"/>
    <property type="match status" value="1"/>
</dbReference>
<evidence type="ECO:0000256" key="14">
    <source>
        <dbReference type="PIRSR" id="PIRSR004911-1"/>
    </source>
</evidence>
<protein>
    <recommendedName>
        <fullName evidence="5">L-lysine 2,3-aminomutase</fullName>
    </recommendedName>
    <alternativeName>
        <fullName evidence="13">EF-P post-translational modification enzyme B</fullName>
    </alternativeName>
</protein>
<reference evidence="17 18" key="1">
    <citation type="journal article" date="2016" name="Genome Biol. Evol.">
        <title>Comparative Genomic Analyses of the Moraxella catarrhalis Serosensitive and Seroresistant Lineages Demonstrate Their Independent Evolution.</title>
        <authorList>
            <person name="Earl J.P."/>
            <person name="de Vries S.P."/>
            <person name="Ahmed A."/>
            <person name="Powell E."/>
            <person name="Schultz M.P."/>
            <person name="Hermans P.W."/>
            <person name="Hill D.J."/>
            <person name="Zhou Z."/>
            <person name="Constantinidou C.I."/>
            <person name="Hu F.Z."/>
            <person name="Bootsma H.J."/>
            <person name="Ehrlich G.D."/>
        </authorList>
    </citation>
    <scope>NUCLEOTIDE SEQUENCE [LARGE SCALE GENOMIC DNA]</scope>
    <source>
        <strain evidence="17 18">Z7574</strain>
    </source>
</reference>
<dbReference type="NCBIfam" id="TIGR00238">
    <property type="entry name" value="KamA family radical SAM protein"/>
    <property type="match status" value="1"/>
</dbReference>
<comment type="cofactor">
    <cofactor evidence="2 15">
        <name>pyridoxal 5'-phosphate</name>
        <dbReference type="ChEBI" id="CHEBI:597326"/>
    </cofactor>
</comment>
<keyword evidence="6 14" id="KW-0004">4Fe-4S</keyword>
<keyword evidence="7" id="KW-0949">S-adenosyl-L-methionine</keyword>
<dbReference type="InterPro" id="IPR007197">
    <property type="entry name" value="rSAM"/>
</dbReference>
<feature type="domain" description="Radical SAM core" evidence="16">
    <location>
        <begin position="107"/>
        <end position="330"/>
    </location>
</feature>
<dbReference type="InterPro" id="IPR003739">
    <property type="entry name" value="Lys_aminomutase/Glu_NH3_mut"/>
</dbReference>
<sequence>MISTKKIYHSASSDDFQDWQAELSGAVSDLDTLFDLLDLPKQAQIHTPKQFGLRVPHAFIKKMKKGDINDPLLRQVLPDTKETWTIGGYSTDPLDENNHNPIKGLLHKYQSRVLLTVTGACAVHCRYCFRQHFDYHANQPSTHEMDAVMDYITKHTEVDEVILSGGDPLSLSNKRLKLWLDKIGDIAHIRTVRLHTRLPVVLPNRVDDELITLIRHYQKNIVIVLHINHPNEIDEQLIAKSKQLKDAGVTLLNQSVLLADINDDIHTLSKLSQDLFGAGILPYYLHILDRVQGAAHFDIAISDAIQLYWQLLEVLPGYLVPKLVQELPNRPFKTPIDIYQHSNEKN</sequence>
<comment type="catalytic activity">
    <reaction evidence="1">
        <text>L-lysine = D-beta-lysine</text>
        <dbReference type="Rhea" id="RHEA:44148"/>
        <dbReference type="ChEBI" id="CHEBI:32551"/>
        <dbReference type="ChEBI" id="CHEBI:84138"/>
    </reaction>
</comment>
<evidence type="ECO:0000256" key="4">
    <source>
        <dbReference type="ARBA" id="ARBA00008703"/>
    </source>
</evidence>
<dbReference type="GO" id="GO:0046872">
    <property type="term" value="F:metal ion binding"/>
    <property type="evidence" value="ECO:0007669"/>
    <property type="project" value="UniProtKB-KW"/>
</dbReference>
<keyword evidence="8 14" id="KW-0479">Metal-binding</keyword>
<dbReference type="PROSITE" id="PS51918">
    <property type="entry name" value="RADICAL_SAM"/>
    <property type="match status" value="1"/>
</dbReference>
<dbReference type="InterPro" id="IPR058240">
    <property type="entry name" value="rSAM_sf"/>
</dbReference>
<evidence type="ECO:0000256" key="7">
    <source>
        <dbReference type="ARBA" id="ARBA00022691"/>
    </source>
</evidence>
<evidence type="ECO:0000256" key="6">
    <source>
        <dbReference type="ARBA" id="ARBA00022485"/>
    </source>
</evidence>
<dbReference type="GO" id="GO:0051539">
    <property type="term" value="F:4 iron, 4 sulfur cluster binding"/>
    <property type="evidence" value="ECO:0007669"/>
    <property type="project" value="UniProtKB-KW"/>
</dbReference>
<gene>
    <name evidence="17" type="ORF">AO382_1041</name>
</gene>
<evidence type="ECO:0000313" key="17">
    <source>
        <dbReference type="EMBL" id="OAV00923.1"/>
    </source>
</evidence>
<dbReference type="NCBIfam" id="TIGR03821">
    <property type="entry name" value="EFP_modif_epmB"/>
    <property type="match status" value="1"/>
</dbReference>
<dbReference type="SFLD" id="SFLDS00029">
    <property type="entry name" value="Radical_SAM"/>
    <property type="match status" value="1"/>
</dbReference>
<keyword evidence="10" id="KW-0408">Iron</keyword>
<evidence type="ECO:0000256" key="13">
    <source>
        <dbReference type="ARBA" id="ARBA00030756"/>
    </source>
</evidence>
<comment type="cofactor">
    <cofactor evidence="3">
        <name>[4Fe-4S] cluster</name>
        <dbReference type="ChEBI" id="CHEBI:49883"/>
    </cofactor>
</comment>
<dbReference type="AlphaFoldDB" id="A0A7Z0UYQ5"/>
<dbReference type="Pfam" id="PF04055">
    <property type="entry name" value="Radical_SAM"/>
    <property type="match status" value="1"/>
</dbReference>